<dbReference type="InterPro" id="IPR024478">
    <property type="entry name" value="HlyB_4HB_MCP"/>
</dbReference>
<evidence type="ECO:0000256" key="8">
    <source>
        <dbReference type="SAM" id="Phobius"/>
    </source>
</evidence>
<dbReference type="Pfam" id="PF00015">
    <property type="entry name" value="MCPsignal"/>
    <property type="match status" value="1"/>
</dbReference>
<evidence type="ECO:0000313" key="11">
    <source>
        <dbReference type="EMBL" id="GIN64138.1"/>
    </source>
</evidence>
<dbReference type="PROSITE" id="PS50885">
    <property type="entry name" value="HAMP"/>
    <property type="match status" value="1"/>
</dbReference>
<dbReference type="PROSITE" id="PS50111">
    <property type="entry name" value="CHEMOTAXIS_TRANSDUC_2"/>
    <property type="match status" value="1"/>
</dbReference>
<dbReference type="SUPFAM" id="SSF58104">
    <property type="entry name" value="Methyl-accepting chemotaxis protein (MCP) signaling domain"/>
    <property type="match status" value="1"/>
</dbReference>
<keyword evidence="7" id="KW-0175">Coiled coil</keyword>
<comment type="subcellular location">
    <subcellularLocation>
        <location evidence="1">Cell membrane</location>
    </subcellularLocation>
</comment>
<evidence type="ECO:0000256" key="4">
    <source>
        <dbReference type="ARBA" id="ARBA00023224"/>
    </source>
</evidence>
<evidence type="ECO:0000256" key="2">
    <source>
        <dbReference type="ARBA" id="ARBA00022475"/>
    </source>
</evidence>
<feature type="domain" description="HAMP" evidence="10">
    <location>
        <begin position="247"/>
        <end position="300"/>
    </location>
</feature>
<keyword evidence="2" id="KW-1003">Cell membrane</keyword>
<dbReference type="SMART" id="SM00304">
    <property type="entry name" value="HAMP"/>
    <property type="match status" value="1"/>
</dbReference>
<dbReference type="RefSeq" id="WP_137744737.1">
    <property type="nucleotide sequence ID" value="NZ_BORC01000011.1"/>
</dbReference>
<dbReference type="Pfam" id="PF12729">
    <property type="entry name" value="4HB_MCP_1"/>
    <property type="match status" value="1"/>
</dbReference>
<keyword evidence="3 8" id="KW-0472">Membrane</keyword>
<dbReference type="SMART" id="SM00283">
    <property type="entry name" value="MA"/>
    <property type="match status" value="1"/>
</dbReference>
<dbReference type="OrthoDB" id="107771at2"/>
<evidence type="ECO:0000256" key="1">
    <source>
        <dbReference type="ARBA" id="ARBA00004236"/>
    </source>
</evidence>
<dbReference type="GO" id="GO:0007165">
    <property type="term" value="P:signal transduction"/>
    <property type="evidence" value="ECO:0007669"/>
    <property type="project" value="UniProtKB-KW"/>
</dbReference>
<evidence type="ECO:0008006" key="13">
    <source>
        <dbReference type="Google" id="ProtNLM"/>
    </source>
</evidence>
<dbReference type="AlphaFoldDB" id="A0A919WL69"/>
<proteinExistence type="inferred from homology"/>
<dbReference type="GO" id="GO:0005886">
    <property type="term" value="C:plasma membrane"/>
    <property type="evidence" value="ECO:0007669"/>
    <property type="project" value="UniProtKB-SubCell"/>
</dbReference>
<dbReference type="InterPro" id="IPR004089">
    <property type="entry name" value="MCPsignal_dom"/>
</dbReference>
<keyword evidence="12" id="KW-1185">Reference proteome</keyword>
<dbReference type="Proteomes" id="UP000682111">
    <property type="component" value="Unassembled WGS sequence"/>
</dbReference>
<keyword evidence="8" id="KW-1133">Transmembrane helix</keyword>
<evidence type="ECO:0000256" key="3">
    <source>
        <dbReference type="ARBA" id="ARBA00023136"/>
    </source>
</evidence>
<comment type="similarity">
    <text evidence="5">Belongs to the methyl-accepting chemotaxis (MCP) protein family.</text>
</comment>
<dbReference type="CDD" id="cd06225">
    <property type="entry name" value="HAMP"/>
    <property type="match status" value="1"/>
</dbReference>
<dbReference type="Pfam" id="PF00672">
    <property type="entry name" value="HAMP"/>
    <property type="match status" value="1"/>
</dbReference>
<dbReference type="EMBL" id="BORC01000011">
    <property type="protein sequence ID" value="GIN64138.1"/>
    <property type="molecule type" value="Genomic_DNA"/>
</dbReference>
<keyword evidence="8" id="KW-0812">Transmembrane</keyword>
<evidence type="ECO:0000259" key="9">
    <source>
        <dbReference type="PROSITE" id="PS50111"/>
    </source>
</evidence>
<evidence type="ECO:0000256" key="5">
    <source>
        <dbReference type="ARBA" id="ARBA00029447"/>
    </source>
</evidence>
<dbReference type="InterPro" id="IPR003660">
    <property type="entry name" value="HAMP_dom"/>
</dbReference>
<organism evidence="11 12">
    <name type="scientific">Robertmurraya siralis</name>
    <dbReference type="NCBI Taxonomy" id="77777"/>
    <lineage>
        <taxon>Bacteria</taxon>
        <taxon>Bacillati</taxon>
        <taxon>Bacillota</taxon>
        <taxon>Bacilli</taxon>
        <taxon>Bacillales</taxon>
        <taxon>Bacillaceae</taxon>
        <taxon>Robertmurraya</taxon>
    </lineage>
</organism>
<dbReference type="PANTHER" id="PTHR32089:SF112">
    <property type="entry name" value="LYSOZYME-LIKE PROTEIN-RELATED"/>
    <property type="match status" value="1"/>
</dbReference>
<name>A0A919WL69_9BACI</name>
<reference evidence="11" key="1">
    <citation type="submission" date="2021-03" db="EMBL/GenBank/DDBJ databases">
        <title>Antimicrobial resistance genes in bacteria isolated from Japanese honey, and their potential for conferring macrolide and lincosamide resistance in the American foulbrood pathogen Paenibacillus larvae.</title>
        <authorList>
            <person name="Okamoto M."/>
            <person name="Kumagai M."/>
            <person name="Kanamori H."/>
            <person name="Takamatsu D."/>
        </authorList>
    </citation>
    <scope>NUCLEOTIDE SEQUENCE</scope>
    <source>
        <strain evidence="11">J27TS8</strain>
    </source>
</reference>
<feature type="coiled-coil region" evidence="7">
    <location>
        <begin position="562"/>
        <end position="599"/>
    </location>
</feature>
<evidence type="ECO:0000256" key="6">
    <source>
        <dbReference type="PROSITE-ProRule" id="PRU00284"/>
    </source>
</evidence>
<dbReference type="Gene3D" id="1.10.287.950">
    <property type="entry name" value="Methyl-accepting chemotaxis protein"/>
    <property type="match status" value="1"/>
</dbReference>
<accession>A0A919WL69</accession>
<dbReference type="CDD" id="cd11386">
    <property type="entry name" value="MCP_signal"/>
    <property type="match status" value="1"/>
</dbReference>
<evidence type="ECO:0000313" key="12">
    <source>
        <dbReference type="Proteomes" id="UP000682111"/>
    </source>
</evidence>
<sequence length="605" mass="66086">MKKQIMKKAKLKMPKVKKPKLKLPEMKQLNLKLSVSKKMYIGFASVLLIMGILGFVAINSTNNISKRSSEITNVWLPSVEAINTINYLTEHLASLEYKYVIEPDEKKLTLLIEKMDETFAEIDHVFANYEATINSEEERQLFETLLDKWARYHAVHVKFIELGTEMNIVQGTGNVNGIRLLSTIGEADNMFSSIQFTLEELVAYNHDNALAASDVANQETSRSMFIIIAFLIGGVIVGLSIAYLTSRMISKPLKFVTDNVKEVAKGNLTMDPIKIKNKDEIGDLAEAFNEMGTSLANLIRQVTVTSETVAASSEQLLASSEQTSKATELITISIQEVAAGSEHQVQSAVNGNQSMQEISKGMEQVAGAIQIVSDLSLSTNEKAEAGNVVVSETVTQMNTVQEQVTKIADNIQVLGTRSKEIGQIVDLISQVSEQTNLLALNAAIEAARAGEHGKGFAVVADEVRKLAVESNKATDNIRALIGQIQKEIKEVTVSMDEGKKSVKSGIEKVNETGVSFHEITDMISSISTQAQEVSAIVEEVNASTEEMVQKMSEITTVSQQAAENSQQVAASAEEQNASMEEISASAHTLSSMAQELQENVSKFKV</sequence>
<gene>
    <name evidence="11" type="ORF">J27TS8_41310</name>
</gene>
<keyword evidence="4 6" id="KW-0807">Transducer</keyword>
<protein>
    <recommendedName>
        <fullName evidence="13">Methyl-accepting chemotaxis protein</fullName>
    </recommendedName>
</protein>
<comment type="caution">
    <text evidence="11">The sequence shown here is derived from an EMBL/GenBank/DDBJ whole genome shotgun (WGS) entry which is preliminary data.</text>
</comment>
<evidence type="ECO:0000259" key="10">
    <source>
        <dbReference type="PROSITE" id="PS50885"/>
    </source>
</evidence>
<feature type="domain" description="Methyl-accepting transducer" evidence="9">
    <location>
        <begin position="319"/>
        <end position="555"/>
    </location>
</feature>
<dbReference type="Gene3D" id="6.10.340.10">
    <property type="match status" value="1"/>
</dbReference>
<feature type="transmembrane region" description="Helical" evidence="8">
    <location>
        <begin position="224"/>
        <end position="244"/>
    </location>
</feature>
<evidence type="ECO:0000256" key="7">
    <source>
        <dbReference type="SAM" id="Coils"/>
    </source>
</evidence>
<dbReference type="PANTHER" id="PTHR32089">
    <property type="entry name" value="METHYL-ACCEPTING CHEMOTAXIS PROTEIN MCPB"/>
    <property type="match status" value="1"/>
</dbReference>